<evidence type="ECO:0000256" key="1">
    <source>
        <dbReference type="ARBA" id="ARBA00023002"/>
    </source>
</evidence>
<dbReference type="InterPro" id="IPR002364">
    <property type="entry name" value="Quin_OxRdtase/zeta-crystal_CS"/>
</dbReference>
<proteinExistence type="predicted"/>
<sequence length="313" mass="33242">MKAYVLKSPGDVENLVLSNIEKPTITENEVLVQVKAISINPVDVKTRQGKGMYGRLKEVNSLILGWDISGIVVETGSAVTEFLIGDEVFGMVNFPGHGQAYAEYIAAPASHLATKPADISHEEAAAATLAALTAFQALTTHAKVKAGDKVLIHSAAGGVGHFAVQMAKHIGAYVIGTSSVENKDFVLSLGADQHIDYKAQKFEDVVKDADFVLDTIGGDNMDRSLETIKEGGILITIPSGMAESITEKAKAKGINGFFFLVSSNGEDMRSVAELLSTGIVKAHVSQTFPFEEMGKAHLQVETGKTKGKVVVTV</sequence>
<dbReference type="InterPro" id="IPR036291">
    <property type="entry name" value="NAD(P)-bd_dom_sf"/>
</dbReference>
<accession>A0A1H6XXF8</accession>
<reference evidence="3 4" key="1">
    <citation type="submission" date="2016-10" db="EMBL/GenBank/DDBJ databases">
        <authorList>
            <person name="de Groot N.N."/>
        </authorList>
    </citation>
    <scope>NUCLEOTIDE SEQUENCE [LARGE SCALE GENOMIC DNA]</scope>
    <source>
        <strain evidence="3 4">DSM 19938</strain>
    </source>
</reference>
<dbReference type="InterPro" id="IPR011032">
    <property type="entry name" value="GroES-like_sf"/>
</dbReference>
<dbReference type="SMART" id="SM00829">
    <property type="entry name" value="PKS_ER"/>
    <property type="match status" value="1"/>
</dbReference>
<dbReference type="Gene3D" id="3.90.180.10">
    <property type="entry name" value="Medium-chain alcohol dehydrogenases, catalytic domain"/>
    <property type="match status" value="1"/>
</dbReference>
<protein>
    <submittedName>
        <fullName evidence="3">NADPH:quinone reductase</fullName>
    </submittedName>
</protein>
<dbReference type="OrthoDB" id="648910at2"/>
<dbReference type="InterPro" id="IPR050700">
    <property type="entry name" value="YIM1/Zinc_Alcohol_DH_Fams"/>
</dbReference>
<gene>
    <name evidence="3" type="ORF">SAMN04487995_4149</name>
</gene>
<dbReference type="PANTHER" id="PTHR11695:SF294">
    <property type="entry name" value="RETICULON-4-INTERACTING PROTEIN 1, MITOCHONDRIAL"/>
    <property type="match status" value="1"/>
</dbReference>
<dbReference type="Pfam" id="PF13602">
    <property type="entry name" value="ADH_zinc_N_2"/>
    <property type="match status" value="1"/>
</dbReference>
<dbReference type="Pfam" id="PF08240">
    <property type="entry name" value="ADH_N"/>
    <property type="match status" value="1"/>
</dbReference>
<dbReference type="SUPFAM" id="SSF51735">
    <property type="entry name" value="NAD(P)-binding Rossmann-fold domains"/>
    <property type="match status" value="1"/>
</dbReference>
<dbReference type="PROSITE" id="PS01162">
    <property type="entry name" value="QOR_ZETA_CRYSTAL"/>
    <property type="match status" value="1"/>
</dbReference>
<dbReference type="InterPro" id="IPR020843">
    <property type="entry name" value="ER"/>
</dbReference>
<dbReference type="AlphaFoldDB" id="A0A1H6XXF8"/>
<dbReference type="GO" id="GO:0008270">
    <property type="term" value="F:zinc ion binding"/>
    <property type="evidence" value="ECO:0007669"/>
    <property type="project" value="InterPro"/>
</dbReference>
<dbReference type="RefSeq" id="WP_090338142.1">
    <property type="nucleotide sequence ID" value="NZ_FNXY01000006.1"/>
</dbReference>
<keyword evidence="4" id="KW-1185">Reference proteome</keyword>
<evidence type="ECO:0000313" key="4">
    <source>
        <dbReference type="Proteomes" id="UP000199532"/>
    </source>
</evidence>
<dbReference type="InterPro" id="IPR013154">
    <property type="entry name" value="ADH-like_N"/>
</dbReference>
<dbReference type="Proteomes" id="UP000199532">
    <property type="component" value="Unassembled WGS sequence"/>
</dbReference>
<dbReference type="GO" id="GO:0016491">
    <property type="term" value="F:oxidoreductase activity"/>
    <property type="evidence" value="ECO:0007669"/>
    <property type="project" value="UniProtKB-KW"/>
</dbReference>
<evidence type="ECO:0000313" key="3">
    <source>
        <dbReference type="EMBL" id="SEJ31467.1"/>
    </source>
</evidence>
<dbReference type="Gene3D" id="3.40.50.720">
    <property type="entry name" value="NAD(P)-binding Rossmann-like Domain"/>
    <property type="match status" value="1"/>
</dbReference>
<keyword evidence="1" id="KW-0560">Oxidoreductase</keyword>
<dbReference type="STRING" id="408657.SAMN04487995_4149"/>
<dbReference type="EMBL" id="FNXY01000006">
    <property type="protein sequence ID" value="SEJ31467.1"/>
    <property type="molecule type" value="Genomic_DNA"/>
</dbReference>
<dbReference type="SUPFAM" id="SSF50129">
    <property type="entry name" value="GroES-like"/>
    <property type="match status" value="1"/>
</dbReference>
<dbReference type="CDD" id="cd05289">
    <property type="entry name" value="MDR_like_2"/>
    <property type="match status" value="1"/>
</dbReference>
<feature type="domain" description="Enoyl reductase (ER)" evidence="2">
    <location>
        <begin position="10"/>
        <end position="311"/>
    </location>
</feature>
<organism evidence="3 4">
    <name type="scientific">Dyadobacter koreensis</name>
    <dbReference type="NCBI Taxonomy" id="408657"/>
    <lineage>
        <taxon>Bacteria</taxon>
        <taxon>Pseudomonadati</taxon>
        <taxon>Bacteroidota</taxon>
        <taxon>Cytophagia</taxon>
        <taxon>Cytophagales</taxon>
        <taxon>Spirosomataceae</taxon>
        <taxon>Dyadobacter</taxon>
    </lineage>
</organism>
<dbReference type="PANTHER" id="PTHR11695">
    <property type="entry name" value="ALCOHOL DEHYDROGENASE RELATED"/>
    <property type="match status" value="1"/>
</dbReference>
<evidence type="ECO:0000259" key="2">
    <source>
        <dbReference type="SMART" id="SM00829"/>
    </source>
</evidence>
<name>A0A1H6XXF8_9BACT</name>